<organism evidence="9 10">
    <name type="scientific">Micractinium conductrix</name>
    <dbReference type="NCBI Taxonomy" id="554055"/>
    <lineage>
        <taxon>Eukaryota</taxon>
        <taxon>Viridiplantae</taxon>
        <taxon>Chlorophyta</taxon>
        <taxon>core chlorophytes</taxon>
        <taxon>Trebouxiophyceae</taxon>
        <taxon>Chlorellales</taxon>
        <taxon>Chlorellaceae</taxon>
        <taxon>Chlorella clade</taxon>
        <taxon>Micractinium</taxon>
    </lineage>
</organism>
<dbReference type="OrthoDB" id="2505440at2759"/>
<dbReference type="GO" id="GO:0003713">
    <property type="term" value="F:transcription coactivator activity"/>
    <property type="evidence" value="ECO:0007669"/>
    <property type="project" value="InterPro"/>
</dbReference>
<evidence type="ECO:0000256" key="5">
    <source>
        <dbReference type="ARBA" id="ARBA00023163"/>
    </source>
</evidence>
<gene>
    <name evidence="9" type="ORF">C2E20_5227</name>
</gene>
<dbReference type="InterPro" id="IPR045125">
    <property type="entry name" value="Sub1/Tcp4-like"/>
</dbReference>
<dbReference type="SUPFAM" id="SSF54447">
    <property type="entry name" value="ssDNA-binding transcriptional regulator domain"/>
    <property type="match status" value="4"/>
</dbReference>
<dbReference type="GO" id="GO:0060261">
    <property type="term" value="P:positive regulation of transcription initiation by RNA polymerase II"/>
    <property type="evidence" value="ECO:0007669"/>
    <property type="project" value="InterPro"/>
</dbReference>
<dbReference type="GO" id="GO:0005634">
    <property type="term" value="C:nucleus"/>
    <property type="evidence" value="ECO:0007669"/>
    <property type="project" value="UniProtKB-SubCell"/>
</dbReference>
<dbReference type="Proteomes" id="UP000239649">
    <property type="component" value="Unassembled WGS sequence"/>
</dbReference>
<keyword evidence="6" id="KW-0539">Nucleus</keyword>
<proteinExistence type="inferred from homology"/>
<feature type="region of interest" description="Disordered" evidence="7">
    <location>
        <begin position="219"/>
        <end position="245"/>
    </location>
</feature>
<sequence>MDTPEAATRSITRNLEEELGLSLSHFKPLIKDEIDQFLTEAEEAPEPALPTAKRQRGADGGAVAAPAALPAALAGSRYAAPLSARRFASVRQFGGRWMVDVREFYEKDGALLPSAKGLALQAGGWTALEAALPALSQAVEAGDDSHFVDLGGSKRASISSFKGRFTVDLREYYEKEGEMKPGKKGVALSTDEWAALCSAAPEIAQHLVAVAGGAAGSTAAVPAPAPAAAPQQAQQAAAPGGAGAAVAGGEGGPLPALPIELGSNRRADISNFKGQTFVGIREYYEKEGQMMPGKKGISLSRDQFATLMQCVGDLDAALRGRDAAFELQLSNKRKATINCFKGRYMVDIREYYDKDGALAPTQKGISLGEQQWEKLQAGLPALAAALDRA</sequence>
<evidence type="ECO:0000256" key="4">
    <source>
        <dbReference type="ARBA" id="ARBA00023125"/>
    </source>
</evidence>
<dbReference type="PANTHER" id="PTHR13215">
    <property type="entry name" value="RNA POLYMERASE II TRANSCRIPTIONAL COACTIVATOR"/>
    <property type="match status" value="1"/>
</dbReference>
<name>A0A2P6VB10_9CHLO</name>
<dbReference type="STRING" id="554055.A0A2P6VB10"/>
<keyword evidence="4" id="KW-0238">DNA-binding</keyword>
<keyword evidence="10" id="KW-1185">Reference proteome</keyword>
<feature type="domain" description="Transcriptional coactivator p15 (PC4) C-terminal" evidence="8">
    <location>
        <begin position="149"/>
        <end position="199"/>
    </location>
</feature>
<feature type="domain" description="Transcriptional coactivator p15 (PC4) C-terminal" evidence="8">
    <location>
        <begin position="328"/>
        <end position="376"/>
    </location>
</feature>
<dbReference type="InterPro" id="IPR009044">
    <property type="entry name" value="ssDNA-bd_transcriptional_reg"/>
</dbReference>
<evidence type="ECO:0000259" key="8">
    <source>
        <dbReference type="Pfam" id="PF02229"/>
    </source>
</evidence>
<evidence type="ECO:0000313" key="10">
    <source>
        <dbReference type="Proteomes" id="UP000239649"/>
    </source>
</evidence>
<keyword evidence="3" id="KW-0805">Transcription regulation</keyword>
<reference evidence="9 10" key="1">
    <citation type="journal article" date="2018" name="Plant J.">
        <title>Genome sequences of Chlorella sorokiniana UTEX 1602 and Micractinium conductrix SAG 241.80: implications to maltose excretion by a green alga.</title>
        <authorList>
            <person name="Arriola M.B."/>
            <person name="Velmurugan N."/>
            <person name="Zhang Y."/>
            <person name="Plunkett M.H."/>
            <person name="Hondzo H."/>
            <person name="Barney B.M."/>
        </authorList>
    </citation>
    <scope>NUCLEOTIDE SEQUENCE [LARGE SCALE GENOMIC DNA]</scope>
    <source>
        <strain evidence="9 10">SAG 241.80</strain>
    </source>
</reference>
<evidence type="ECO:0000313" key="9">
    <source>
        <dbReference type="EMBL" id="PSC71273.1"/>
    </source>
</evidence>
<dbReference type="Pfam" id="PF02229">
    <property type="entry name" value="PC4"/>
    <property type="match status" value="4"/>
</dbReference>
<comment type="subcellular location">
    <subcellularLocation>
        <location evidence="1">Nucleus</location>
    </subcellularLocation>
</comment>
<feature type="compositionally biased region" description="Low complexity" evidence="7">
    <location>
        <begin position="219"/>
        <end position="239"/>
    </location>
</feature>
<evidence type="ECO:0000256" key="6">
    <source>
        <dbReference type="ARBA" id="ARBA00023242"/>
    </source>
</evidence>
<keyword evidence="5" id="KW-0804">Transcription</keyword>
<dbReference type="EMBL" id="LHPF02000015">
    <property type="protein sequence ID" value="PSC71273.1"/>
    <property type="molecule type" value="Genomic_DNA"/>
</dbReference>
<protein>
    <submittedName>
        <fullName evidence="9">Transcriptional coactivator p15</fullName>
    </submittedName>
</protein>
<comment type="similarity">
    <text evidence="2">Belongs to the transcriptional coactivator PC4 family.</text>
</comment>
<evidence type="ECO:0000256" key="2">
    <source>
        <dbReference type="ARBA" id="ARBA00009001"/>
    </source>
</evidence>
<dbReference type="GO" id="GO:0003677">
    <property type="term" value="F:DNA binding"/>
    <property type="evidence" value="ECO:0007669"/>
    <property type="project" value="UniProtKB-KW"/>
</dbReference>
<dbReference type="AlphaFoldDB" id="A0A2P6VB10"/>
<accession>A0A2P6VB10</accession>
<feature type="domain" description="Transcriptional coactivator p15 (PC4) C-terminal" evidence="8">
    <location>
        <begin position="260"/>
        <end position="309"/>
    </location>
</feature>
<comment type="caution">
    <text evidence="9">The sequence shown here is derived from an EMBL/GenBank/DDBJ whole genome shotgun (WGS) entry which is preliminary data.</text>
</comment>
<feature type="domain" description="Transcriptional coactivator p15 (PC4) C-terminal" evidence="8">
    <location>
        <begin position="81"/>
        <end position="130"/>
    </location>
</feature>
<evidence type="ECO:0000256" key="1">
    <source>
        <dbReference type="ARBA" id="ARBA00004123"/>
    </source>
</evidence>
<dbReference type="InterPro" id="IPR003173">
    <property type="entry name" value="PC4_C"/>
</dbReference>
<dbReference type="Gene3D" id="2.30.31.10">
    <property type="entry name" value="Transcriptional Coactivator Pc4, Chain A"/>
    <property type="match status" value="4"/>
</dbReference>
<evidence type="ECO:0000256" key="7">
    <source>
        <dbReference type="SAM" id="MobiDB-lite"/>
    </source>
</evidence>
<evidence type="ECO:0000256" key="3">
    <source>
        <dbReference type="ARBA" id="ARBA00023015"/>
    </source>
</evidence>